<keyword evidence="5 10" id="KW-0396">Initiation factor</keyword>
<evidence type="ECO:0000256" key="8">
    <source>
        <dbReference type="ARBA" id="ARBA00030860"/>
    </source>
</evidence>
<dbReference type="SUPFAM" id="SSF50249">
    <property type="entry name" value="Nucleic acid-binding proteins"/>
    <property type="match status" value="1"/>
</dbReference>
<dbReference type="InterPro" id="IPR022964">
    <property type="entry name" value="TIF2_asu_arc"/>
</dbReference>
<comment type="function">
    <text evidence="1 10">eIF-2 functions in the early steps of protein synthesis by forming a ternary complex with GTP and initiator tRNA.</text>
</comment>
<dbReference type="FunFam" id="2.40.50.140:FF:000015">
    <property type="entry name" value="Eukaryotic translation initiation factor 2 subunit alpha"/>
    <property type="match status" value="1"/>
</dbReference>
<dbReference type="Gene3D" id="3.30.70.1130">
    <property type="entry name" value="EIF_2_alpha"/>
    <property type="match status" value="1"/>
</dbReference>
<dbReference type="SUPFAM" id="SSF116742">
    <property type="entry name" value="eIF2alpha middle domain-like"/>
    <property type="match status" value="1"/>
</dbReference>
<dbReference type="Proteomes" id="UP000272051">
    <property type="component" value="Unassembled WGS sequence"/>
</dbReference>
<dbReference type="EMBL" id="QMQX01000007">
    <property type="protein sequence ID" value="RLE53563.1"/>
    <property type="molecule type" value="Genomic_DNA"/>
</dbReference>
<dbReference type="GO" id="GO:0003723">
    <property type="term" value="F:RNA binding"/>
    <property type="evidence" value="ECO:0007669"/>
    <property type="project" value="UniProtKB-UniRule"/>
</dbReference>
<dbReference type="FunFam" id="3.30.70.1130:FF:000002">
    <property type="entry name" value="Translation initiation factor 2 subunit alpha"/>
    <property type="match status" value="1"/>
</dbReference>
<keyword evidence="7 10" id="KW-0648">Protein biosynthesis</keyword>
<accession>A0A497F1M3</accession>
<comment type="subunit">
    <text evidence="3 10">Heterotrimer composed of an alpha, a beta and a gamma chain.</text>
</comment>
<reference evidence="12 13" key="1">
    <citation type="submission" date="2018-06" db="EMBL/GenBank/DDBJ databases">
        <title>Extensive metabolic versatility and redundancy in microbially diverse, dynamic hydrothermal sediments.</title>
        <authorList>
            <person name="Dombrowski N."/>
            <person name="Teske A."/>
            <person name="Baker B.J."/>
        </authorList>
    </citation>
    <scope>NUCLEOTIDE SEQUENCE [LARGE SCALE GENOMIC DNA]</scope>
    <source>
        <strain evidence="12">B34_G17</strain>
    </source>
</reference>
<dbReference type="GO" id="GO:0043022">
    <property type="term" value="F:ribosome binding"/>
    <property type="evidence" value="ECO:0007669"/>
    <property type="project" value="TreeGrafter"/>
</dbReference>
<evidence type="ECO:0000256" key="5">
    <source>
        <dbReference type="ARBA" id="ARBA00022540"/>
    </source>
</evidence>
<dbReference type="InterPro" id="IPR003029">
    <property type="entry name" value="S1_domain"/>
</dbReference>
<evidence type="ECO:0000256" key="2">
    <source>
        <dbReference type="ARBA" id="ARBA00007223"/>
    </source>
</evidence>
<sequence>MPIKRRAFPEVGDLVIATTTSIHEHGAYVKLDEYDGKEGYIPIGEVSSTWVRNIRDYIKEGQKVVLKVIRVDERKGHIDLSLRRVTDKERKEKLVEWKREQKALKLLELAAKSLGVDAKQFIEDVGVKIEDHYGDLYSGFEAMVLKGHEALKPLKIAENWANKLIEIAREHIEVQQVAISGTLSLTSTKPTGIESIRKALMEALKAAVNLADKVEITAIGAPRYRVEVIARDYKTAEEALKRVVDTALKVISEEGGSGSFTR</sequence>
<dbReference type="Pfam" id="PF00575">
    <property type="entry name" value="S1"/>
    <property type="match status" value="1"/>
</dbReference>
<dbReference type="SMART" id="SM00316">
    <property type="entry name" value="S1"/>
    <property type="match status" value="1"/>
</dbReference>
<dbReference type="GO" id="GO:0003743">
    <property type="term" value="F:translation initiation factor activity"/>
    <property type="evidence" value="ECO:0007669"/>
    <property type="project" value="UniProtKB-UniRule"/>
</dbReference>
<dbReference type="HAMAP" id="MF_00231">
    <property type="entry name" value="eIF_2_alpha"/>
    <property type="match status" value="1"/>
</dbReference>
<evidence type="ECO:0000256" key="6">
    <source>
        <dbReference type="ARBA" id="ARBA00022884"/>
    </source>
</evidence>
<organism evidence="12 13">
    <name type="scientific">Thermoproteota archaeon</name>
    <dbReference type="NCBI Taxonomy" id="2056631"/>
    <lineage>
        <taxon>Archaea</taxon>
        <taxon>Thermoproteota</taxon>
    </lineage>
</organism>
<evidence type="ECO:0000256" key="4">
    <source>
        <dbReference type="ARBA" id="ARBA00013678"/>
    </source>
</evidence>
<comment type="similarity">
    <text evidence="2 10">Belongs to the eIF-2-alpha family.</text>
</comment>
<dbReference type="PROSITE" id="PS50126">
    <property type="entry name" value="S1"/>
    <property type="match status" value="1"/>
</dbReference>
<protein>
    <recommendedName>
        <fullName evidence="4 10">Translation initiation factor 2 subunit alpha</fullName>
    </recommendedName>
    <alternativeName>
        <fullName evidence="8 10">aIF2-alpha</fullName>
    </alternativeName>
    <alternativeName>
        <fullName evidence="9 10">eIF-2-alpha</fullName>
    </alternativeName>
</protein>
<evidence type="ECO:0000256" key="1">
    <source>
        <dbReference type="ARBA" id="ARBA00003323"/>
    </source>
</evidence>
<dbReference type="InterPro" id="IPR024054">
    <property type="entry name" value="TIF2_asu_middle_sf"/>
</dbReference>
<dbReference type="PANTHER" id="PTHR10602">
    <property type="entry name" value="EUKARYOTIC TRANSLATION INITIATION FACTOR 2 SUBUNIT 1"/>
    <property type="match status" value="1"/>
</dbReference>
<evidence type="ECO:0000256" key="10">
    <source>
        <dbReference type="HAMAP-Rule" id="MF_00231"/>
    </source>
</evidence>
<dbReference type="InterPro" id="IPR024055">
    <property type="entry name" value="TIF2_asu_C"/>
</dbReference>
<dbReference type="InterPro" id="IPR012340">
    <property type="entry name" value="NA-bd_OB-fold"/>
</dbReference>
<dbReference type="InterPro" id="IPR044126">
    <property type="entry name" value="S1_IF2_alpha"/>
</dbReference>
<dbReference type="Gene3D" id="2.40.50.140">
    <property type="entry name" value="Nucleic acid-binding proteins"/>
    <property type="match status" value="1"/>
</dbReference>
<dbReference type="NCBIfam" id="NF003064">
    <property type="entry name" value="PRK03987.1-4"/>
    <property type="match status" value="1"/>
</dbReference>
<proteinExistence type="inferred from homology"/>
<evidence type="ECO:0000313" key="13">
    <source>
        <dbReference type="Proteomes" id="UP000272051"/>
    </source>
</evidence>
<evidence type="ECO:0000259" key="11">
    <source>
        <dbReference type="PROSITE" id="PS50126"/>
    </source>
</evidence>
<dbReference type="Pfam" id="PF07541">
    <property type="entry name" value="EIF_2_alpha"/>
    <property type="match status" value="1"/>
</dbReference>
<dbReference type="InterPro" id="IPR011488">
    <property type="entry name" value="TIF_2_asu"/>
</dbReference>
<comment type="caution">
    <text evidence="12">The sequence shown here is derived from an EMBL/GenBank/DDBJ whole genome shotgun (WGS) entry which is preliminary data.</text>
</comment>
<dbReference type="SUPFAM" id="SSF110993">
    <property type="entry name" value="eIF-2-alpha, C-terminal domain"/>
    <property type="match status" value="1"/>
</dbReference>
<evidence type="ECO:0000256" key="3">
    <source>
        <dbReference type="ARBA" id="ARBA00011243"/>
    </source>
</evidence>
<feature type="domain" description="S1 motif" evidence="11">
    <location>
        <begin position="12"/>
        <end position="83"/>
    </location>
</feature>
<dbReference type="Gene3D" id="1.10.150.190">
    <property type="entry name" value="Translation initiation factor 2, subunit 1, domain 2"/>
    <property type="match status" value="1"/>
</dbReference>
<dbReference type="CDD" id="cd04452">
    <property type="entry name" value="S1_IF2_alpha"/>
    <property type="match status" value="1"/>
</dbReference>
<dbReference type="AlphaFoldDB" id="A0A497F1M3"/>
<evidence type="ECO:0000256" key="7">
    <source>
        <dbReference type="ARBA" id="ARBA00022917"/>
    </source>
</evidence>
<dbReference type="PANTHER" id="PTHR10602:SF0">
    <property type="entry name" value="EUKARYOTIC TRANSLATION INITIATION FACTOR 2 SUBUNIT 1"/>
    <property type="match status" value="1"/>
</dbReference>
<evidence type="ECO:0000256" key="9">
    <source>
        <dbReference type="ARBA" id="ARBA00033333"/>
    </source>
</evidence>
<gene>
    <name evidence="10" type="primary">eif2a</name>
    <name evidence="12" type="ORF">DRJ33_00730</name>
</gene>
<name>A0A497F1M3_9CREN</name>
<evidence type="ECO:0000313" key="12">
    <source>
        <dbReference type="EMBL" id="RLE53563.1"/>
    </source>
</evidence>
<dbReference type="NCBIfam" id="NF003062">
    <property type="entry name" value="PRK03987.1-1"/>
    <property type="match status" value="1"/>
</dbReference>
<keyword evidence="6 10" id="KW-0694">RNA-binding</keyword>